<dbReference type="Gene3D" id="3.10.560.10">
    <property type="entry name" value="Outer membrane lipoprotein wza domain like"/>
    <property type="match status" value="1"/>
</dbReference>
<dbReference type="RefSeq" id="WP_131561968.1">
    <property type="nucleotide sequence ID" value="NZ_SJSN01000018.1"/>
</dbReference>
<proteinExistence type="predicted"/>
<reference evidence="5 6" key="1">
    <citation type="submission" date="2019-02" db="EMBL/GenBank/DDBJ databases">
        <title>Pedobacter sp. RP-3-11 sp. nov., isolated from Arctic soil.</title>
        <authorList>
            <person name="Dahal R.H."/>
        </authorList>
    </citation>
    <scope>NUCLEOTIDE SEQUENCE [LARGE SCALE GENOMIC DNA]</scope>
    <source>
        <strain evidence="5 6">RP-3-11</strain>
    </source>
</reference>
<dbReference type="OrthoDB" id="937431at2"/>
<dbReference type="GO" id="GO:0015159">
    <property type="term" value="F:polysaccharide transmembrane transporter activity"/>
    <property type="evidence" value="ECO:0007669"/>
    <property type="project" value="InterPro"/>
</dbReference>
<dbReference type="InterPro" id="IPR019554">
    <property type="entry name" value="Soluble_ligand-bd"/>
</dbReference>
<dbReference type="InterPro" id="IPR049712">
    <property type="entry name" value="Poly_export"/>
</dbReference>
<dbReference type="InterPro" id="IPR003715">
    <property type="entry name" value="Poly_export_N"/>
</dbReference>
<name>A0A4R0NSY3_9SPHI</name>
<sequence length="268" mass="29297">MQRTNFSYAFLLSILFFSACSVRRERALFNAPTDIITDTLKQVYVVNDQGIGDLYYRIKPNDLLAVKNVQNPEFGAVGGSSSTGGSIVGSTTANSSAQSYMVDLDGKVNLPAIGKVEVVGLTRREAAIKLQELYKTKLLKDPIIEVSVVNLKVTLLGEFARQGNFLLEKDNTTLIDIIGEAGGISKTADPKSLKIIRGDRANPEIIYVNLNDINSLASKKLILQNNDIIYLQTTKSAALSEKMQSYTNLVQPLLVVINLALLILTITK</sequence>
<dbReference type="Pfam" id="PF02563">
    <property type="entry name" value="Poly_export"/>
    <property type="match status" value="1"/>
</dbReference>
<evidence type="ECO:0000313" key="5">
    <source>
        <dbReference type="EMBL" id="TCD02194.1"/>
    </source>
</evidence>
<evidence type="ECO:0000259" key="3">
    <source>
        <dbReference type="Pfam" id="PF02563"/>
    </source>
</evidence>
<dbReference type="Proteomes" id="UP000291485">
    <property type="component" value="Unassembled WGS sequence"/>
</dbReference>
<comment type="caution">
    <text evidence="5">The sequence shown here is derived from an EMBL/GenBank/DDBJ whole genome shotgun (WGS) entry which is preliminary data.</text>
</comment>
<feature type="transmembrane region" description="Helical" evidence="2">
    <location>
        <begin position="249"/>
        <end position="267"/>
    </location>
</feature>
<evidence type="ECO:0000313" key="6">
    <source>
        <dbReference type="Proteomes" id="UP000291485"/>
    </source>
</evidence>
<organism evidence="5 6">
    <name type="scientific">Pedobacter frigidisoli</name>
    <dbReference type="NCBI Taxonomy" id="2530455"/>
    <lineage>
        <taxon>Bacteria</taxon>
        <taxon>Pseudomonadati</taxon>
        <taxon>Bacteroidota</taxon>
        <taxon>Sphingobacteriia</taxon>
        <taxon>Sphingobacteriales</taxon>
        <taxon>Sphingobacteriaceae</taxon>
        <taxon>Pedobacter</taxon>
    </lineage>
</organism>
<dbReference type="PANTHER" id="PTHR33619:SF3">
    <property type="entry name" value="POLYSACCHARIDE EXPORT PROTEIN GFCE-RELATED"/>
    <property type="match status" value="1"/>
</dbReference>
<dbReference type="PANTHER" id="PTHR33619">
    <property type="entry name" value="POLYSACCHARIDE EXPORT PROTEIN GFCE-RELATED"/>
    <property type="match status" value="1"/>
</dbReference>
<evidence type="ECO:0000256" key="1">
    <source>
        <dbReference type="ARBA" id="ARBA00022729"/>
    </source>
</evidence>
<dbReference type="AlphaFoldDB" id="A0A4R0NSY3"/>
<evidence type="ECO:0000259" key="4">
    <source>
        <dbReference type="Pfam" id="PF10531"/>
    </source>
</evidence>
<dbReference type="EMBL" id="SJSN01000018">
    <property type="protein sequence ID" value="TCD02194.1"/>
    <property type="molecule type" value="Genomic_DNA"/>
</dbReference>
<protein>
    <submittedName>
        <fullName evidence="5">Uncharacterized protein</fullName>
    </submittedName>
</protein>
<dbReference type="PROSITE" id="PS51257">
    <property type="entry name" value="PROKAR_LIPOPROTEIN"/>
    <property type="match status" value="1"/>
</dbReference>
<dbReference type="Pfam" id="PF10531">
    <property type="entry name" value="SLBB"/>
    <property type="match status" value="1"/>
</dbReference>
<keyword evidence="2" id="KW-0812">Transmembrane</keyword>
<gene>
    <name evidence="5" type="ORF">EZ449_19245</name>
</gene>
<keyword evidence="2" id="KW-1133">Transmembrane helix</keyword>
<feature type="domain" description="Polysaccharide export protein N-terminal" evidence="3">
    <location>
        <begin position="56"/>
        <end position="148"/>
    </location>
</feature>
<evidence type="ECO:0000256" key="2">
    <source>
        <dbReference type="SAM" id="Phobius"/>
    </source>
</evidence>
<dbReference type="Gene3D" id="3.30.1950.10">
    <property type="entry name" value="wza like domain"/>
    <property type="match status" value="1"/>
</dbReference>
<accession>A0A4R0NSY3</accession>
<keyword evidence="2" id="KW-0472">Membrane</keyword>
<keyword evidence="1" id="KW-0732">Signal</keyword>
<feature type="domain" description="Soluble ligand binding" evidence="4">
    <location>
        <begin position="152"/>
        <end position="202"/>
    </location>
</feature>
<keyword evidence="6" id="KW-1185">Reference proteome</keyword>